<keyword evidence="5" id="KW-1185">Reference proteome</keyword>
<evidence type="ECO:0000256" key="2">
    <source>
        <dbReference type="ARBA" id="ARBA00023239"/>
    </source>
</evidence>
<dbReference type="Pfam" id="PF00378">
    <property type="entry name" value="ECH_1"/>
    <property type="match status" value="1"/>
</dbReference>
<dbReference type="EMBL" id="JANIPJ010000008">
    <property type="protein sequence ID" value="MCR2804767.1"/>
    <property type="molecule type" value="Genomic_DNA"/>
</dbReference>
<gene>
    <name evidence="4" type="ORF">NQZ67_12840</name>
</gene>
<dbReference type="InterPro" id="IPR014748">
    <property type="entry name" value="Enoyl-CoA_hydra_C"/>
</dbReference>
<dbReference type="Proteomes" id="UP001141950">
    <property type="component" value="Unassembled WGS sequence"/>
</dbReference>
<protein>
    <submittedName>
        <fullName evidence="4">Enoyl-CoA hydratase/isomerase family protein</fullName>
    </submittedName>
</protein>
<reference evidence="4" key="1">
    <citation type="submission" date="2022-08" db="EMBL/GenBank/DDBJ databases">
        <title>The genomic sequence of strain Paenibacillus sp. SCIV0701.</title>
        <authorList>
            <person name="Zhao H."/>
        </authorList>
    </citation>
    <scope>NUCLEOTIDE SEQUENCE</scope>
    <source>
        <strain evidence="4">SCIV0701</strain>
    </source>
</reference>
<dbReference type="InterPro" id="IPR018376">
    <property type="entry name" value="Enoyl-CoA_hyd/isom_CS"/>
</dbReference>
<dbReference type="GO" id="GO:0016836">
    <property type="term" value="F:hydro-lyase activity"/>
    <property type="evidence" value="ECO:0007669"/>
    <property type="project" value="UniProtKB-ARBA"/>
</dbReference>
<name>A0A9X2MR64_9BACL</name>
<dbReference type="Gene3D" id="1.10.12.10">
    <property type="entry name" value="Lyase 2-enoyl-coa Hydratase, Chain A, domain 2"/>
    <property type="match status" value="1"/>
</dbReference>
<dbReference type="PROSITE" id="PS00166">
    <property type="entry name" value="ENOYL_COA_HYDRATASE"/>
    <property type="match status" value="1"/>
</dbReference>
<dbReference type="InterPro" id="IPR001753">
    <property type="entry name" value="Enoyl-CoA_hydra/iso"/>
</dbReference>
<dbReference type="PANTHER" id="PTHR11941">
    <property type="entry name" value="ENOYL-COA HYDRATASE-RELATED"/>
    <property type="match status" value="1"/>
</dbReference>
<comment type="caution">
    <text evidence="4">The sequence shown here is derived from an EMBL/GenBank/DDBJ whole genome shotgun (WGS) entry which is preliminary data.</text>
</comment>
<keyword evidence="2" id="KW-0456">Lyase</keyword>
<dbReference type="AlphaFoldDB" id="A0A9X2MR64"/>
<dbReference type="InterPro" id="IPR029045">
    <property type="entry name" value="ClpP/crotonase-like_dom_sf"/>
</dbReference>
<dbReference type="SUPFAM" id="SSF52096">
    <property type="entry name" value="ClpP/crotonase"/>
    <property type="match status" value="1"/>
</dbReference>
<evidence type="ECO:0000256" key="1">
    <source>
        <dbReference type="ARBA" id="ARBA00005254"/>
    </source>
</evidence>
<evidence type="ECO:0000256" key="3">
    <source>
        <dbReference type="RuleBase" id="RU003707"/>
    </source>
</evidence>
<evidence type="ECO:0000313" key="4">
    <source>
        <dbReference type="EMBL" id="MCR2804767.1"/>
    </source>
</evidence>
<dbReference type="CDD" id="cd06558">
    <property type="entry name" value="crotonase-like"/>
    <property type="match status" value="1"/>
</dbReference>
<dbReference type="GO" id="GO:0006635">
    <property type="term" value="P:fatty acid beta-oxidation"/>
    <property type="evidence" value="ECO:0007669"/>
    <property type="project" value="TreeGrafter"/>
</dbReference>
<proteinExistence type="inferred from homology"/>
<dbReference type="RefSeq" id="WP_257446072.1">
    <property type="nucleotide sequence ID" value="NZ_JANIPJ010000008.1"/>
</dbReference>
<dbReference type="FunFam" id="1.10.12.10:FF:000001">
    <property type="entry name" value="Probable enoyl-CoA hydratase, mitochondrial"/>
    <property type="match status" value="1"/>
</dbReference>
<evidence type="ECO:0000313" key="5">
    <source>
        <dbReference type="Proteomes" id="UP001141950"/>
    </source>
</evidence>
<accession>A0A9X2MR64</accession>
<organism evidence="4 5">
    <name type="scientific">Paenibacillus soyae</name>
    <dbReference type="NCBI Taxonomy" id="2969249"/>
    <lineage>
        <taxon>Bacteria</taxon>
        <taxon>Bacillati</taxon>
        <taxon>Bacillota</taxon>
        <taxon>Bacilli</taxon>
        <taxon>Bacillales</taxon>
        <taxon>Paenibacillaceae</taxon>
        <taxon>Paenibacillus</taxon>
    </lineage>
</organism>
<dbReference type="Gene3D" id="3.90.226.10">
    <property type="entry name" value="2-enoyl-CoA Hydratase, Chain A, domain 1"/>
    <property type="match status" value="1"/>
</dbReference>
<sequence length="257" mass="27857">MDHNDIRYEVDNYIGTITLARPGKLNTVTRAMGERLSELCQEINRDKGVRVVVLTGEGEKSFSAGSDIEVLDDYGSPWDLRNRDDYCMAIRSIRKPVIAMVNGYAIGGGLELALQADIRMASSNARFGAAEIKLGWIGGSGSTQLLPRIVGAGKAAEMVLTGRLLSAEEALRCGLVEQVVEPGELKKLVYETASAIAAYSPIAVENAKLALRAAMNMPLDAGLQYENSLFSFCFTTEDAQEGKAAFKEKRAPQFKGQ</sequence>
<dbReference type="PANTHER" id="PTHR11941:SF54">
    <property type="entry name" value="ENOYL-COA HYDRATASE, MITOCHONDRIAL"/>
    <property type="match status" value="1"/>
</dbReference>
<dbReference type="FunFam" id="3.90.226.10:FF:000009">
    <property type="entry name" value="Carnitinyl-CoA dehydratase"/>
    <property type="match status" value="1"/>
</dbReference>
<comment type="similarity">
    <text evidence="1 3">Belongs to the enoyl-CoA hydratase/isomerase family.</text>
</comment>